<feature type="chain" id="PRO_5046733267" description="DUF732 domain-containing protein" evidence="2">
    <location>
        <begin position="21"/>
        <end position="215"/>
    </location>
</feature>
<feature type="signal peptide" evidence="2">
    <location>
        <begin position="1"/>
        <end position="20"/>
    </location>
</feature>
<proteinExistence type="predicted"/>
<accession>A0ABN0YPQ2</accession>
<protein>
    <recommendedName>
        <fullName evidence="3">DUF732 domain-containing protein</fullName>
    </recommendedName>
</protein>
<sequence>MRQRIVVLCTVLLAGLVACAPGSPDADEAASASADKRPTVADFIGKTKRDAHSALSGTGTAFGFRDKTSQDRSGAQYDSWIVCKQDASREPVWFTVAASRQECGLPEAKPSRGGQAGATESSQPTSSAQSADADKDSRYTAAVKAQAPKLAYVEAGNLGVQGRLICTLLDSGDSPEEVFETTQGGYPEETARVMVTEAPAVYCPQHAAAVDKAFK</sequence>
<evidence type="ECO:0000256" key="1">
    <source>
        <dbReference type="SAM" id="MobiDB-lite"/>
    </source>
</evidence>
<dbReference type="RefSeq" id="WP_344023583.1">
    <property type="nucleotide sequence ID" value="NZ_BAAABX010000027.1"/>
</dbReference>
<dbReference type="EMBL" id="BAAABX010000027">
    <property type="protein sequence ID" value="GAA0404476.1"/>
    <property type="molecule type" value="Genomic_DNA"/>
</dbReference>
<feature type="region of interest" description="Disordered" evidence="1">
    <location>
        <begin position="105"/>
        <end position="135"/>
    </location>
</feature>
<dbReference type="Proteomes" id="UP001500879">
    <property type="component" value="Unassembled WGS sequence"/>
</dbReference>
<evidence type="ECO:0000256" key="2">
    <source>
        <dbReference type="SAM" id="SignalP"/>
    </source>
</evidence>
<dbReference type="InterPro" id="IPR007969">
    <property type="entry name" value="DUF732"/>
</dbReference>
<feature type="domain" description="DUF732" evidence="3">
    <location>
        <begin position="136"/>
        <end position="205"/>
    </location>
</feature>
<evidence type="ECO:0000259" key="3">
    <source>
        <dbReference type="Pfam" id="PF05305"/>
    </source>
</evidence>
<keyword evidence="5" id="KW-1185">Reference proteome</keyword>
<keyword evidence="2" id="KW-0732">Signal</keyword>
<evidence type="ECO:0000313" key="4">
    <source>
        <dbReference type="EMBL" id="GAA0404476.1"/>
    </source>
</evidence>
<gene>
    <name evidence="4" type="ORF">GCM10010357_26840</name>
</gene>
<evidence type="ECO:0000313" key="5">
    <source>
        <dbReference type="Proteomes" id="UP001500879"/>
    </source>
</evidence>
<name>A0ABN0YPQ2_9ACTN</name>
<comment type="caution">
    <text evidence="4">The sequence shown here is derived from an EMBL/GenBank/DDBJ whole genome shotgun (WGS) entry which is preliminary data.</text>
</comment>
<dbReference type="PROSITE" id="PS51257">
    <property type="entry name" value="PROKAR_LIPOPROTEIN"/>
    <property type="match status" value="1"/>
</dbReference>
<reference evidence="4 5" key="1">
    <citation type="journal article" date="2019" name="Int. J. Syst. Evol. Microbiol.">
        <title>The Global Catalogue of Microorganisms (GCM) 10K type strain sequencing project: providing services to taxonomists for standard genome sequencing and annotation.</title>
        <authorList>
            <consortium name="The Broad Institute Genomics Platform"/>
            <consortium name="The Broad Institute Genome Sequencing Center for Infectious Disease"/>
            <person name="Wu L."/>
            <person name="Ma J."/>
        </authorList>
    </citation>
    <scope>NUCLEOTIDE SEQUENCE [LARGE SCALE GENOMIC DNA]</scope>
    <source>
        <strain evidence="4 5">JCM 4788</strain>
    </source>
</reference>
<organism evidence="4 5">
    <name type="scientific">Streptomyces luteireticuli</name>
    <dbReference type="NCBI Taxonomy" id="173858"/>
    <lineage>
        <taxon>Bacteria</taxon>
        <taxon>Bacillati</taxon>
        <taxon>Actinomycetota</taxon>
        <taxon>Actinomycetes</taxon>
        <taxon>Kitasatosporales</taxon>
        <taxon>Streptomycetaceae</taxon>
        <taxon>Streptomyces</taxon>
    </lineage>
</organism>
<dbReference type="Pfam" id="PF05305">
    <property type="entry name" value="DUF732"/>
    <property type="match status" value="1"/>
</dbReference>